<reference evidence="1 3" key="2">
    <citation type="journal article" date="2018" name="Plant J.">
        <title>The Physcomitrella patens chromosome-scale assembly reveals moss genome structure and evolution.</title>
        <authorList>
            <person name="Lang D."/>
            <person name="Ullrich K.K."/>
            <person name="Murat F."/>
            <person name="Fuchs J."/>
            <person name="Jenkins J."/>
            <person name="Haas F.B."/>
            <person name="Piednoel M."/>
            <person name="Gundlach H."/>
            <person name="Van Bel M."/>
            <person name="Meyberg R."/>
            <person name="Vives C."/>
            <person name="Morata J."/>
            <person name="Symeonidi A."/>
            <person name="Hiss M."/>
            <person name="Muchero W."/>
            <person name="Kamisugi Y."/>
            <person name="Saleh O."/>
            <person name="Blanc G."/>
            <person name="Decker E.L."/>
            <person name="van Gessel N."/>
            <person name="Grimwood J."/>
            <person name="Hayes R.D."/>
            <person name="Graham S.W."/>
            <person name="Gunter L.E."/>
            <person name="McDaniel S.F."/>
            <person name="Hoernstein S.N.W."/>
            <person name="Larsson A."/>
            <person name="Li F.W."/>
            <person name="Perroud P.F."/>
            <person name="Phillips J."/>
            <person name="Ranjan P."/>
            <person name="Rokshar D.S."/>
            <person name="Rothfels C.J."/>
            <person name="Schneider L."/>
            <person name="Shu S."/>
            <person name="Stevenson D.W."/>
            <person name="Thummler F."/>
            <person name="Tillich M."/>
            <person name="Villarreal Aguilar J.C."/>
            <person name="Widiez T."/>
            <person name="Wong G.K."/>
            <person name="Wymore A."/>
            <person name="Zhang Y."/>
            <person name="Zimmer A.D."/>
            <person name="Quatrano R.S."/>
            <person name="Mayer K.F.X."/>
            <person name="Goodstein D."/>
            <person name="Casacuberta J.M."/>
            <person name="Vandepoele K."/>
            <person name="Reski R."/>
            <person name="Cuming A.C."/>
            <person name="Tuskan G.A."/>
            <person name="Maumus F."/>
            <person name="Salse J."/>
            <person name="Schmutz J."/>
            <person name="Rensing S.A."/>
        </authorList>
    </citation>
    <scope>NUCLEOTIDE SEQUENCE [LARGE SCALE GENOMIC DNA]</scope>
    <source>
        <strain evidence="2 3">cv. Gransden 2004</strain>
    </source>
</reference>
<organism evidence="1">
    <name type="scientific">Physcomitrium patens</name>
    <name type="common">Spreading-leaved earth moss</name>
    <name type="synonym">Physcomitrella patens</name>
    <dbReference type="NCBI Taxonomy" id="3218"/>
    <lineage>
        <taxon>Eukaryota</taxon>
        <taxon>Viridiplantae</taxon>
        <taxon>Streptophyta</taxon>
        <taxon>Embryophyta</taxon>
        <taxon>Bryophyta</taxon>
        <taxon>Bryophytina</taxon>
        <taxon>Bryopsida</taxon>
        <taxon>Funariidae</taxon>
        <taxon>Funariales</taxon>
        <taxon>Funariaceae</taxon>
        <taxon>Physcomitrium</taxon>
    </lineage>
</organism>
<evidence type="ECO:0000313" key="1">
    <source>
        <dbReference type="EMBL" id="PNR38841.1"/>
    </source>
</evidence>
<evidence type="ECO:0000313" key="2">
    <source>
        <dbReference type="EnsemblPlants" id="PAC:32926762.CDS.1"/>
    </source>
</evidence>
<evidence type="ECO:0000313" key="3">
    <source>
        <dbReference type="Proteomes" id="UP000006727"/>
    </source>
</evidence>
<dbReference type="Proteomes" id="UP000006727">
    <property type="component" value="Chromosome 15"/>
</dbReference>
<keyword evidence="3" id="KW-1185">Reference proteome</keyword>
<dbReference type="AlphaFoldDB" id="A0A2K1JBF1"/>
<dbReference type="InParanoid" id="A0A2K1JBF1"/>
<dbReference type="EMBL" id="ABEU02000015">
    <property type="protein sequence ID" value="PNR38841.1"/>
    <property type="molecule type" value="Genomic_DNA"/>
</dbReference>
<accession>A0A2K1JBF1</accession>
<reference evidence="1 3" key="1">
    <citation type="journal article" date="2008" name="Science">
        <title>The Physcomitrella genome reveals evolutionary insights into the conquest of land by plants.</title>
        <authorList>
            <person name="Rensing S."/>
            <person name="Lang D."/>
            <person name="Zimmer A."/>
            <person name="Terry A."/>
            <person name="Salamov A."/>
            <person name="Shapiro H."/>
            <person name="Nishiyama T."/>
            <person name="Perroud P.-F."/>
            <person name="Lindquist E."/>
            <person name="Kamisugi Y."/>
            <person name="Tanahashi T."/>
            <person name="Sakakibara K."/>
            <person name="Fujita T."/>
            <person name="Oishi K."/>
            <person name="Shin-I T."/>
            <person name="Kuroki Y."/>
            <person name="Toyoda A."/>
            <person name="Suzuki Y."/>
            <person name="Hashimoto A."/>
            <person name="Yamaguchi K."/>
            <person name="Sugano A."/>
            <person name="Kohara Y."/>
            <person name="Fujiyama A."/>
            <person name="Anterola A."/>
            <person name="Aoki S."/>
            <person name="Ashton N."/>
            <person name="Barbazuk W.B."/>
            <person name="Barker E."/>
            <person name="Bennetzen J."/>
            <person name="Bezanilla M."/>
            <person name="Blankenship R."/>
            <person name="Cho S.H."/>
            <person name="Dutcher S."/>
            <person name="Estelle M."/>
            <person name="Fawcett J.A."/>
            <person name="Gundlach H."/>
            <person name="Hanada K."/>
            <person name="Heyl A."/>
            <person name="Hicks K.A."/>
            <person name="Hugh J."/>
            <person name="Lohr M."/>
            <person name="Mayer K."/>
            <person name="Melkozernov A."/>
            <person name="Murata T."/>
            <person name="Nelson D."/>
            <person name="Pils B."/>
            <person name="Prigge M."/>
            <person name="Reiss B."/>
            <person name="Renner T."/>
            <person name="Rombauts S."/>
            <person name="Rushton P."/>
            <person name="Sanderfoot A."/>
            <person name="Schween G."/>
            <person name="Shiu S.-H."/>
            <person name="Stueber K."/>
            <person name="Theodoulou F.L."/>
            <person name="Tu H."/>
            <person name="Van de Peer Y."/>
            <person name="Verrier P.J."/>
            <person name="Waters E."/>
            <person name="Wood A."/>
            <person name="Yang L."/>
            <person name="Cove D."/>
            <person name="Cuming A."/>
            <person name="Hasebe M."/>
            <person name="Lucas S."/>
            <person name="Mishler D.B."/>
            <person name="Reski R."/>
            <person name="Grigoriev I."/>
            <person name="Quatrano R.S."/>
            <person name="Boore J.L."/>
        </authorList>
    </citation>
    <scope>NUCLEOTIDE SEQUENCE [LARGE SCALE GENOMIC DNA]</scope>
    <source>
        <strain evidence="2 3">cv. Gransden 2004</strain>
    </source>
</reference>
<name>A0A2K1JBF1_PHYPA</name>
<reference evidence="2" key="3">
    <citation type="submission" date="2020-12" db="UniProtKB">
        <authorList>
            <consortium name="EnsemblPlants"/>
        </authorList>
    </citation>
    <scope>IDENTIFICATION</scope>
</reference>
<gene>
    <name evidence="1" type="ORF">PHYPA_019119</name>
</gene>
<dbReference type="Gramene" id="Pp3c15_520V3.1">
    <property type="protein sequence ID" value="PAC:32926762.CDS.1"/>
    <property type="gene ID" value="Pp3c15_520"/>
</dbReference>
<dbReference type="EnsemblPlants" id="Pp3c15_520V3.1">
    <property type="protein sequence ID" value="PAC:32926762.CDS.1"/>
    <property type="gene ID" value="Pp3c15_520"/>
</dbReference>
<protein>
    <submittedName>
        <fullName evidence="1 2">Uncharacterized protein</fullName>
    </submittedName>
</protein>
<sequence length="47" mass="5694">MLLKKDVFGHSREKWICQNYHPNNYKTQSNQYPMPMPKELFDAIGFF</sequence>
<proteinExistence type="predicted"/>